<organism evidence="1 2">
    <name type="scientific">Dallia pectoralis</name>
    <name type="common">Alaska blackfish</name>
    <dbReference type="NCBI Taxonomy" id="75939"/>
    <lineage>
        <taxon>Eukaryota</taxon>
        <taxon>Metazoa</taxon>
        <taxon>Chordata</taxon>
        <taxon>Craniata</taxon>
        <taxon>Vertebrata</taxon>
        <taxon>Euteleostomi</taxon>
        <taxon>Actinopterygii</taxon>
        <taxon>Neopterygii</taxon>
        <taxon>Teleostei</taxon>
        <taxon>Protacanthopterygii</taxon>
        <taxon>Esociformes</taxon>
        <taxon>Umbridae</taxon>
        <taxon>Dallia</taxon>
    </lineage>
</organism>
<evidence type="ECO:0000313" key="2">
    <source>
        <dbReference type="Proteomes" id="UP001157502"/>
    </source>
</evidence>
<sequence length="126" mass="13731">MCRWRPGPAVSAIFSPQTQYRVLCGVWSCTCASSSSGGLSWILSPALRARLGCLSWGVTNAGRQCQVKRWLRPCQGARPARLGSRLPLLRAHNLPKTCASVRPELPKSLLENPNPLDGLCRSSLMS</sequence>
<protein>
    <submittedName>
        <fullName evidence="1">Uncharacterized protein</fullName>
    </submittedName>
</protein>
<accession>A0ACC2FPB3</accession>
<gene>
    <name evidence="1" type="ORF">DPEC_G00270150</name>
</gene>
<comment type="caution">
    <text evidence="1">The sequence shown here is derived from an EMBL/GenBank/DDBJ whole genome shotgun (WGS) entry which is preliminary data.</text>
</comment>
<dbReference type="EMBL" id="CM055751">
    <property type="protein sequence ID" value="KAJ7993216.1"/>
    <property type="molecule type" value="Genomic_DNA"/>
</dbReference>
<dbReference type="Proteomes" id="UP001157502">
    <property type="component" value="Chromosome 24"/>
</dbReference>
<proteinExistence type="predicted"/>
<evidence type="ECO:0000313" key="1">
    <source>
        <dbReference type="EMBL" id="KAJ7993216.1"/>
    </source>
</evidence>
<keyword evidence="2" id="KW-1185">Reference proteome</keyword>
<reference evidence="1" key="1">
    <citation type="submission" date="2021-05" db="EMBL/GenBank/DDBJ databases">
        <authorList>
            <person name="Pan Q."/>
            <person name="Jouanno E."/>
            <person name="Zahm M."/>
            <person name="Klopp C."/>
            <person name="Cabau C."/>
            <person name="Louis A."/>
            <person name="Berthelot C."/>
            <person name="Parey E."/>
            <person name="Roest Crollius H."/>
            <person name="Montfort J."/>
            <person name="Robinson-Rechavi M."/>
            <person name="Bouchez O."/>
            <person name="Lampietro C."/>
            <person name="Lopez Roques C."/>
            <person name="Donnadieu C."/>
            <person name="Postlethwait J."/>
            <person name="Bobe J."/>
            <person name="Dillon D."/>
            <person name="Chandos A."/>
            <person name="von Hippel F."/>
            <person name="Guiguen Y."/>
        </authorList>
    </citation>
    <scope>NUCLEOTIDE SEQUENCE</scope>
    <source>
        <strain evidence="1">YG-Jan2019</strain>
    </source>
</reference>
<name>A0ACC2FPB3_DALPE</name>